<organism evidence="2 3">
    <name type="scientific">Mycena sanguinolenta</name>
    <dbReference type="NCBI Taxonomy" id="230812"/>
    <lineage>
        <taxon>Eukaryota</taxon>
        <taxon>Fungi</taxon>
        <taxon>Dikarya</taxon>
        <taxon>Basidiomycota</taxon>
        <taxon>Agaricomycotina</taxon>
        <taxon>Agaricomycetes</taxon>
        <taxon>Agaricomycetidae</taxon>
        <taxon>Agaricales</taxon>
        <taxon>Marasmiineae</taxon>
        <taxon>Mycenaceae</taxon>
        <taxon>Mycena</taxon>
    </lineage>
</organism>
<reference evidence="2" key="1">
    <citation type="submission" date="2020-05" db="EMBL/GenBank/DDBJ databases">
        <title>Mycena genomes resolve the evolution of fungal bioluminescence.</title>
        <authorList>
            <person name="Tsai I.J."/>
        </authorList>
    </citation>
    <scope>NUCLEOTIDE SEQUENCE</scope>
    <source>
        <strain evidence="2">160909Yilan</strain>
    </source>
</reference>
<evidence type="ECO:0000313" key="2">
    <source>
        <dbReference type="EMBL" id="KAF7357558.1"/>
    </source>
</evidence>
<feature type="region of interest" description="Disordered" evidence="1">
    <location>
        <begin position="178"/>
        <end position="214"/>
    </location>
</feature>
<dbReference type="AlphaFoldDB" id="A0A8H6YAR4"/>
<evidence type="ECO:0000256" key="1">
    <source>
        <dbReference type="SAM" id="MobiDB-lite"/>
    </source>
</evidence>
<comment type="caution">
    <text evidence="2">The sequence shown here is derived from an EMBL/GenBank/DDBJ whole genome shotgun (WGS) entry which is preliminary data.</text>
</comment>
<proteinExistence type="predicted"/>
<protein>
    <submittedName>
        <fullName evidence="2">Uncharacterized protein</fullName>
    </submittedName>
</protein>
<dbReference type="EMBL" id="JACAZH010000010">
    <property type="protein sequence ID" value="KAF7357558.1"/>
    <property type="molecule type" value="Genomic_DNA"/>
</dbReference>
<evidence type="ECO:0000313" key="3">
    <source>
        <dbReference type="Proteomes" id="UP000623467"/>
    </source>
</evidence>
<name>A0A8H6YAR4_9AGAR</name>
<feature type="compositionally biased region" description="Pro residues" evidence="1">
    <location>
        <begin position="178"/>
        <end position="196"/>
    </location>
</feature>
<accession>A0A8H6YAR4</accession>
<feature type="compositionally biased region" description="Low complexity" evidence="1">
    <location>
        <begin position="197"/>
        <end position="211"/>
    </location>
</feature>
<dbReference type="Proteomes" id="UP000623467">
    <property type="component" value="Unassembled WGS sequence"/>
</dbReference>
<dbReference type="OrthoDB" id="3253621at2759"/>
<keyword evidence="3" id="KW-1185">Reference proteome</keyword>
<sequence length="561" mass="61608">MVTGGQADDLVSHPELHDTANAAQIEKIGCCLGHHMHPAKVLKDGPTPCDLYVSALLVQASTWIVMPCLAIRILLQEEILPIELLESHVWISEFSDDSLCPMARRSDPFSSTAPYRWPKVEVKRDSLRLHELNTNILCSPWTTSCDPAKLGAAANTPPYNPPAVFEAIRLPNYDIARPPEPLTAIPPEPLSHPPAQPSVQPSSSSLNKPSPNAGVYRRRAEKRLQAKQSQGFAHRRDTVMPQLLETAAVHKTPVNVADFPVDSSGWIAVNEPVGMQRSGRPSAAEAPRSMQEYLDAGFSIHKWNGRDPCLLADVNGHVFADLVGRPDDLGYLAAAKRAHDLMAEKSAGVVWTAKETDAHRGVNSINEAAYAYWFPELYSTATARITKLLKELQSQVRTFPMSAFTCVAFNFGPQVSTTLHRDWTDMAGGHVCSGSARLLVEFPPGSLILFPSALISHANIPVRPGETRSSIVQYTPGAVCRFVENDFRTEKQIQESNPAEYDSVLAAKSTRWATAVQRLPTLAQLGKAHSLAARPRKNDTERVTPPSEFWIDDVLAPSWVL</sequence>
<gene>
    <name evidence="2" type="ORF">MSAN_01352100</name>
</gene>
<dbReference type="Gene3D" id="3.60.130.30">
    <property type="match status" value="1"/>
</dbReference>